<dbReference type="InterPro" id="IPR039536">
    <property type="entry name" value="TetR_C_Proteobacteria"/>
</dbReference>
<protein>
    <submittedName>
        <fullName evidence="6">TetR/AcrR family transcriptional regulator</fullName>
    </submittedName>
</protein>
<feature type="domain" description="HTH tetR-type" evidence="5">
    <location>
        <begin position="27"/>
        <end position="87"/>
    </location>
</feature>
<dbReference type="Gene3D" id="1.10.357.10">
    <property type="entry name" value="Tetracycline Repressor, domain 2"/>
    <property type="match status" value="1"/>
</dbReference>
<evidence type="ECO:0000256" key="1">
    <source>
        <dbReference type="ARBA" id="ARBA00023015"/>
    </source>
</evidence>
<dbReference type="FunFam" id="1.10.10.60:FF:000141">
    <property type="entry name" value="TetR family transcriptional regulator"/>
    <property type="match status" value="1"/>
</dbReference>
<dbReference type="SUPFAM" id="SSF46689">
    <property type="entry name" value="Homeodomain-like"/>
    <property type="match status" value="1"/>
</dbReference>
<reference evidence="6" key="1">
    <citation type="submission" date="2023-03" db="EMBL/GenBank/DDBJ databases">
        <authorList>
            <person name="Cleenwerck I."/>
        </authorList>
    </citation>
    <scope>NUCLEOTIDE SEQUENCE</scope>
    <source>
        <strain evidence="6">LMG 32879</strain>
    </source>
</reference>
<evidence type="ECO:0000313" key="6">
    <source>
        <dbReference type="EMBL" id="CAI9119838.1"/>
    </source>
</evidence>
<dbReference type="Proteomes" id="UP001176960">
    <property type="component" value="Unassembled WGS sequence"/>
</dbReference>
<comment type="caution">
    <text evidence="6">The sequence shown here is derived from an EMBL/GenBank/DDBJ whole genome shotgun (WGS) entry which is preliminary data.</text>
</comment>
<keyword evidence="2 4" id="KW-0238">DNA-binding</keyword>
<dbReference type="InterPro" id="IPR001647">
    <property type="entry name" value="HTH_TetR"/>
</dbReference>
<keyword evidence="7" id="KW-1185">Reference proteome</keyword>
<name>A0AA35VAE4_9PROT</name>
<dbReference type="EMBL" id="CATKSH010000003">
    <property type="protein sequence ID" value="CAI9119838.1"/>
    <property type="molecule type" value="Genomic_DNA"/>
</dbReference>
<dbReference type="PANTHER" id="PTHR30055:SF226">
    <property type="entry name" value="HTH-TYPE TRANSCRIPTIONAL REGULATOR PKSA"/>
    <property type="match status" value="1"/>
</dbReference>
<dbReference type="InterPro" id="IPR009057">
    <property type="entry name" value="Homeodomain-like_sf"/>
</dbReference>
<feature type="DNA-binding region" description="H-T-H motif" evidence="4">
    <location>
        <begin position="50"/>
        <end position="69"/>
    </location>
</feature>
<evidence type="ECO:0000256" key="3">
    <source>
        <dbReference type="ARBA" id="ARBA00023163"/>
    </source>
</evidence>
<dbReference type="PRINTS" id="PR00455">
    <property type="entry name" value="HTHTETR"/>
</dbReference>
<dbReference type="GO" id="GO:0003700">
    <property type="term" value="F:DNA-binding transcription factor activity"/>
    <property type="evidence" value="ECO:0007669"/>
    <property type="project" value="TreeGrafter"/>
</dbReference>
<gene>
    <name evidence="6" type="ORF">LMG32879_000664</name>
</gene>
<dbReference type="InterPro" id="IPR050109">
    <property type="entry name" value="HTH-type_TetR-like_transc_reg"/>
</dbReference>
<keyword evidence="1" id="KW-0805">Transcription regulation</keyword>
<organism evidence="6 7">
    <name type="scientific">Brytella acorum</name>
    <dbReference type="NCBI Taxonomy" id="2959299"/>
    <lineage>
        <taxon>Bacteria</taxon>
        <taxon>Pseudomonadati</taxon>
        <taxon>Pseudomonadota</taxon>
        <taxon>Alphaproteobacteria</taxon>
        <taxon>Acetobacterales</taxon>
        <taxon>Acetobacteraceae</taxon>
        <taxon>Brytella</taxon>
    </lineage>
</organism>
<dbReference type="AlphaFoldDB" id="A0AA35VAE4"/>
<dbReference type="Pfam" id="PF00440">
    <property type="entry name" value="TetR_N"/>
    <property type="match status" value="1"/>
</dbReference>
<dbReference type="Gene3D" id="1.10.10.60">
    <property type="entry name" value="Homeodomain-like"/>
    <property type="match status" value="1"/>
</dbReference>
<sequence>MTNDVCTAIDLDTDDVNPPADHARCDAARREKIMGAATRSVVKYGYQATSMDRIAHGSGMSKKTVYRMFSSKQELFETLLREKLLRKEPQDLPLEGKNYADRLTRGICMLADDFLGTERISLMRAVIGELARHPEIGQFMEKYFATESKTYPMRVWLQELHDQNALKTDDITATADRLFGMTLGVLALGELTQCRPCLPKPERDAFIAESVRIFLSGAGPHAGGGL</sequence>
<evidence type="ECO:0000256" key="2">
    <source>
        <dbReference type="ARBA" id="ARBA00023125"/>
    </source>
</evidence>
<dbReference type="RefSeq" id="WP_289840919.1">
    <property type="nucleotide sequence ID" value="NZ_CATKSH010000003.1"/>
</dbReference>
<keyword evidence="3" id="KW-0804">Transcription</keyword>
<dbReference type="GO" id="GO:0000976">
    <property type="term" value="F:transcription cis-regulatory region binding"/>
    <property type="evidence" value="ECO:0007669"/>
    <property type="project" value="TreeGrafter"/>
</dbReference>
<dbReference type="PROSITE" id="PS50977">
    <property type="entry name" value="HTH_TETR_2"/>
    <property type="match status" value="1"/>
</dbReference>
<dbReference type="Pfam" id="PF14246">
    <property type="entry name" value="TetR_C_7"/>
    <property type="match status" value="1"/>
</dbReference>
<proteinExistence type="predicted"/>
<dbReference type="PANTHER" id="PTHR30055">
    <property type="entry name" value="HTH-TYPE TRANSCRIPTIONAL REGULATOR RUTR"/>
    <property type="match status" value="1"/>
</dbReference>
<accession>A0AA35VAE4</accession>
<evidence type="ECO:0000259" key="5">
    <source>
        <dbReference type="PROSITE" id="PS50977"/>
    </source>
</evidence>
<evidence type="ECO:0000313" key="7">
    <source>
        <dbReference type="Proteomes" id="UP001176960"/>
    </source>
</evidence>
<evidence type="ECO:0000256" key="4">
    <source>
        <dbReference type="PROSITE-ProRule" id="PRU00335"/>
    </source>
</evidence>